<sequence>MKPGLALAALVMLWCGVALADSAPVLNYRVVASYPHDPSAFTQGLIFIDGRLYESTGNYGHSSLRRVDLETGRVEQEIRLAPNLFGEGLIYWRGRLVQLTWRERLGIIYNAKTFERRETFQYPGEGWGLTHDDRHWIMSDGTDELRFLDPETRNVVRRLKVRAGKRPVHRLNELEYIDGSIWANVWRSDHLLRIAPDSGQVTAVLDLTTLYPAGERESPEAVLNGIAHDAATGRLFVTGKYWPRLYTIVIEIAEP</sequence>
<dbReference type="PANTHER" id="PTHR31270:SF1">
    <property type="entry name" value="GLUTAMINYL-PEPTIDE CYCLOTRANSFERASE"/>
    <property type="match status" value="1"/>
</dbReference>
<protein>
    <submittedName>
        <fullName evidence="2">Glutamine cyclotransferase</fullName>
    </submittedName>
</protein>
<evidence type="ECO:0000256" key="1">
    <source>
        <dbReference type="SAM" id="SignalP"/>
    </source>
</evidence>
<keyword evidence="3" id="KW-1185">Reference proteome</keyword>
<dbReference type="InterPro" id="IPR015943">
    <property type="entry name" value="WD40/YVTN_repeat-like_dom_sf"/>
</dbReference>
<dbReference type="Proteomes" id="UP000680679">
    <property type="component" value="Chromosome"/>
</dbReference>
<proteinExistence type="predicted"/>
<dbReference type="Pfam" id="PF05096">
    <property type="entry name" value="Glu_cyclase_2"/>
    <property type="match status" value="1"/>
</dbReference>
<feature type="signal peptide" evidence="1">
    <location>
        <begin position="1"/>
        <end position="20"/>
    </location>
</feature>
<dbReference type="RefSeq" id="WP_213378312.1">
    <property type="nucleotide sequence ID" value="NZ_AP024563.1"/>
</dbReference>
<dbReference type="Gene3D" id="2.130.10.10">
    <property type="entry name" value="YVTN repeat-like/Quinoprotein amine dehydrogenase"/>
    <property type="match status" value="1"/>
</dbReference>
<accession>A0ABM7QMX3</accession>
<evidence type="ECO:0000313" key="3">
    <source>
        <dbReference type="Proteomes" id="UP000680679"/>
    </source>
</evidence>
<keyword evidence="1" id="KW-0732">Signal</keyword>
<dbReference type="EMBL" id="AP024563">
    <property type="protein sequence ID" value="BCU07179.1"/>
    <property type="molecule type" value="Genomic_DNA"/>
</dbReference>
<dbReference type="InterPro" id="IPR011044">
    <property type="entry name" value="Quino_amine_DH_bsu"/>
</dbReference>
<evidence type="ECO:0000313" key="2">
    <source>
        <dbReference type="EMBL" id="BCU07179.1"/>
    </source>
</evidence>
<reference evidence="2 3" key="1">
    <citation type="submission" date="2021-04" db="EMBL/GenBank/DDBJ databases">
        <title>Complete genome sequencing of Allochromatium tepidum strain NZ.</title>
        <authorList>
            <person name="Tsukatani Y."/>
            <person name="Mori H."/>
        </authorList>
    </citation>
    <scope>NUCLEOTIDE SEQUENCE [LARGE SCALE GENOMIC DNA]</scope>
    <source>
        <strain evidence="2 3">NZ</strain>
    </source>
</reference>
<dbReference type="InterPro" id="IPR007788">
    <property type="entry name" value="QCT"/>
</dbReference>
<gene>
    <name evidence="2" type="ORF">Atep_18560</name>
</gene>
<feature type="chain" id="PRO_5047318712" evidence="1">
    <location>
        <begin position="21"/>
        <end position="255"/>
    </location>
</feature>
<organism evidence="2 3">
    <name type="scientific">Allochromatium tepidum</name>
    <dbReference type="NCBI Taxonomy" id="553982"/>
    <lineage>
        <taxon>Bacteria</taxon>
        <taxon>Pseudomonadati</taxon>
        <taxon>Pseudomonadota</taxon>
        <taxon>Gammaproteobacteria</taxon>
        <taxon>Chromatiales</taxon>
        <taxon>Chromatiaceae</taxon>
        <taxon>Allochromatium</taxon>
    </lineage>
</organism>
<dbReference type="PANTHER" id="PTHR31270">
    <property type="entry name" value="GLUTAMINYL-PEPTIDE CYCLOTRANSFERASE"/>
    <property type="match status" value="1"/>
</dbReference>
<name>A0ABM7QMX3_9GAMM</name>
<dbReference type="SUPFAM" id="SSF50969">
    <property type="entry name" value="YVTN repeat-like/Quinoprotein amine dehydrogenase"/>
    <property type="match status" value="1"/>
</dbReference>